<protein>
    <submittedName>
        <fullName evidence="4">SPOR domain-containing protein</fullName>
    </submittedName>
</protein>
<dbReference type="EMBL" id="CP146606">
    <property type="protein sequence ID" value="WYK17808.1"/>
    <property type="molecule type" value="Genomic_DNA"/>
</dbReference>
<dbReference type="Pfam" id="PF05036">
    <property type="entry name" value="SPOR"/>
    <property type="match status" value="1"/>
</dbReference>
<evidence type="ECO:0000313" key="4">
    <source>
        <dbReference type="EMBL" id="WYK17808.1"/>
    </source>
</evidence>
<proteinExistence type="predicted"/>
<evidence type="ECO:0000256" key="2">
    <source>
        <dbReference type="SAM" id="Phobius"/>
    </source>
</evidence>
<feature type="region of interest" description="Disordered" evidence="1">
    <location>
        <begin position="183"/>
        <end position="205"/>
    </location>
</feature>
<feature type="transmembrane region" description="Helical" evidence="2">
    <location>
        <begin position="21"/>
        <end position="42"/>
    </location>
</feature>
<dbReference type="Gene3D" id="3.30.70.1070">
    <property type="entry name" value="Sporulation related repeat"/>
    <property type="match status" value="1"/>
</dbReference>
<evidence type="ECO:0000313" key="5">
    <source>
        <dbReference type="Proteomes" id="UP001281305"/>
    </source>
</evidence>
<name>A0ABZ2TDJ8_9RHOB</name>
<evidence type="ECO:0000256" key="1">
    <source>
        <dbReference type="SAM" id="MobiDB-lite"/>
    </source>
</evidence>
<keyword evidence="2" id="KW-0472">Membrane</keyword>
<dbReference type="InterPro" id="IPR036680">
    <property type="entry name" value="SPOR-like_sf"/>
</dbReference>
<dbReference type="RefSeq" id="WP_317054492.1">
    <property type="nucleotide sequence ID" value="NZ_CP146606.1"/>
</dbReference>
<feature type="domain" description="SPOR" evidence="3">
    <location>
        <begin position="245"/>
        <end position="330"/>
    </location>
</feature>
<reference evidence="4 5" key="1">
    <citation type="submission" date="2024-02" db="EMBL/GenBank/DDBJ databases">
        <title>Roseovarius strain W115 nov., isolated from a marine algae.</title>
        <authorList>
            <person name="Lee M.W."/>
            <person name="Lee J.K."/>
            <person name="Kim J.M."/>
            <person name="Choi D.G."/>
            <person name="Baek J.H."/>
            <person name="Bayburt H."/>
            <person name="Jung J.J."/>
            <person name="Han D.M."/>
            <person name="Jeon C.O."/>
        </authorList>
    </citation>
    <scope>NUCLEOTIDE SEQUENCE [LARGE SCALE GENOMIC DNA]</scope>
    <source>
        <strain evidence="4 5">W115</strain>
    </source>
</reference>
<gene>
    <name evidence="4" type="ORF">RZS32_015615</name>
</gene>
<keyword evidence="2" id="KW-1133">Transmembrane helix</keyword>
<organism evidence="4 5">
    <name type="scientific">Roseovarius rhodophyticola</name>
    <dbReference type="NCBI Taxonomy" id="3080827"/>
    <lineage>
        <taxon>Bacteria</taxon>
        <taxon>Pseudomonadati</taxon>
        <taxon>Pseudomonadota</taxon>
        <taxon>Alphaproteobacteria</taxon>
        <taxon>Rhodobacterales</taxon>
        <taxon>Roseobacteraceae</taxon>
        <taxon>Roseovarius</taxon>
    </lineage>
</organism>
<keyword evidence="5" id="KW-1185">Reference proteome</keyword>
<dbReference type="Proteomes" id="UP001281305">
    <property type="component" value="Chromosome"/>
</dbReference>
<sequence>MAQMTVQPGAVSERQFNLQTIANFAGAAISLALVVGIGVWGYKLLVRDVSGVPVIKAAEGPLRVQPQDPGGTEFQHQGLAVNDVAAVGTAADPADRLVLAPEPLELSLEDTPQVATVANEVAEQAAAAQEETTISEPVAQNEADTEVAALELVDRLAQGVEPLGELQPAPEVEALPQTETVTATEETAEETAEETPVTGGLGRSLRPQLRPTRVAASTDSVAEAVAASVATASANSTSALVEASAIPAGTRLAQLGAYESAEVAAQEWTRLSGQFSEYLGDKQQVIQRAQSGGRTFYRLRAMGFADLNDARRFCSALVAENAECIPVVTR</sequence>
<accession>A0ABZ2TDJ8</accession>
<evidence type="ECO:0000259" key="3">
    <source>
        <dbReference type="PROSITE" id="PS51724"/>
    </source>
</evidence>
<dbReference type="PROSITE" id="PS51724">
    <property type="entry name" value="SPOR"/>
    <property type="match status" value="1"/>
</dbReference>
<keyword evidence="2" id="KW-0812">Transmembrane</keyword>
<dbReference type="InterPro" id="IPR007730">
    <property type="entry name" value="SPOR-like_dom"/>
</dbReference>